<accession>A0A0F9RTB5</accession>
<comment type="caution">
    <text evidence="1">The sequence shown here is derived from an EMBL/GenBank/DDBJ whole genome shotgun (WGS) entry which is preliminary data.</text>
</comment>
<reference evidence="1" key="1">
    <citation type="journal article" date="2015" name="Nature">
        <title>Complex archaea that bridge the gap between prokaryotes and eukaryotes.</title>
        <authorList>
            <person name="Spang A."/>
            <person name="Saw J.H."/>
            <person name="Jorgensen S.L."/>
            <person name="Zaremba-Niedzwiedzka K."/>
            <person name="Martijn J."/>
            <person name="Lind A.E."/>
            <person name="van Eijk R."/>
            <person name="Schleper C."/>
            <person name="Guy L."/>
            <person name="Ettema T.J."/>
        </authorList>
    </citation>
    <scope>NUCLEOTIDE SEQUENCE</scope>
</reference>
<gene>
    <name evidence="1" type="ORF">LCGC14_0557050</name>
</gene>
<evidence type="ECO:0000313" key="1">
    <source>
        <dbReference type="EMBL" id="KKN57964.1"/>
    </source>
</evidence>
<dbReference type="EMBL" id="LAZR01000781">
    <property type="protein sequence ID" value="KKN57964.1"/>
    <property type="molecule type" value="Genomic_DNA"/>
</dbReference>
<name>A0A0F9RTB5_9ZZZZ</name>
<dbReference type="AlphaFoldDB" id="A0A0F9RTB5"/>
<sequence length="42" mass="4629">MIPQYHLQFEVNCYTTAIPAKAGIQLSSAVLSLLHQPDPMDS</sequence>
<protein>
    <submittedName>
        <fullName evidence="1">Uncharacterized protein</fullName>
    </submittedName>
</protein>
<proteinExistence type="predicted"/>
<feature type="non-terminal residue" evidence="1">
    <location>
        <position position="42"/>
    </location>
</feature>
<organism evidence="1">
    <name type="scientific">marine sediment metagenome</name>
    <dbReference type="NCBI Taxonomy" id="412755"/>
    <lineage>
        <taxon>unclassified sequences</taxon>
        <taxon>metagenomes</taxon>
        <taxon>ecological metagenomes</taxon>
    </lineage>
</organism>